<keyword evidence="1" id="KW-1133">Transmembrane helix</keyword>
<feature type="transmembrane region" description="Helical" evidence="1">
    <location>
        <begin position="47"/>
        <end position="66"/>
    </location>
</feature>
<feature type="transmembrane region" description="Helical" evidence="1">
    <location>
        <begin position="12"/>
        <end position="35"/>
    </location>
</feature>
<sequence>MTAAAPVSVLTVSFLVSLGLVVCTAVTLPPVWILLALLGRDPWPPPGWALALAACTVAPITAFATLCSFLCNLSCRCVGGVELTLAEDARATAAPDADEQALPPEPAEQALRVHVPHGSQGDIVRVHPGEEWLHVLKGRLRLRLGDTAYLLSPGDSAHFDSLTPHRIAAEDPDGLELLFVHTLLQSPTATLCLGPHTGERP</sequence>
<organism evidence="4 5">
    <name type="scientific">Streptomyces carpinensis</name>
    <dbReference type="NCBI Taxonomy" id="66369"/>
    <lineage>
        <taxon>Bacteria</taxon>
        <taxon>Bacillati</taxon>
        <taxon>Actinomycetota</taxon>
        <taxon>Actinomycetes</taxon>
        <taxon>Kitasatosporales</taxon>
        <taxon>Streptomycetaceae</taxon>
        <taxon>Streptomyces</taxon>
    </lineage>
</organism>
<dbReference type="Proteomes" id="UP001458415">
    <property type="component" value="Unassembled WGS sequence"/>
</dbReference>
<evidence type="ECO:0000259" key="2">
    <source>
        <dbReference type="Pfam" id="PF07883"/>
    </source>
</evidence>
<evidence type="ECO:0000313" key="5">
    <source>
        <dbReference type="Proteomes" id="UP001458415"/>
    </source>
</evidence>
<dbReference type="InterPro" id="IPR011051">
    <property type="entry name" value="RmlC_Cupin_sf"/>
</dbReference>
<keyword evidence="1" id="KW-0812">Transmembrane</keyword>
<evidence type="ECO:0000256" key="1">
    <source>
        <dbReference type="SAM" id="Phobius"/>
    </source>
</evidence>
<dbReference type="Pfam" id="PF12089">
    <property type="entry name" value="DUF3566"/>
    <property type="match status" value="1"/>
</dbReference>
<feature type="domain" description="Cupin type-2" evidence="2">
    <location>
        <begin position="112"/>
        <end position="180"/>
    </location>
</feature>
<proteinExistence type="predicted"/>
<dbReference type="Pfam" id="PF07883">
    <property type="entry name" value="Cupin_2"/>
    <property type="match status" value="1"/>
</dbReference>
<dbReference type="InterPro" id="IPR021949">
    <property type="entry name" value="DUF3566_TM"/>
</dbReference>
<dbReference type="Gene3D" id="2.60.120.10">
    <property type="entry name" value="Jelly Rolls"/>
    <property type="match status" value="1"/>
</dbReference>
<protein>
    <submittedName>
        <fullName evidence="4">DUF3566 domain-containing protein</fullName>
    </submittedName>
</protein>
<evidence type="ECO:0000313" key="4">
    <source>
        <dbReference type="EMBL" id="MER6982451.1"/>
    </source>
</evidence>
<feature type="domain" description="DUF3566" evidence="3">
    <location>
        <begin position="48"/>
        <end position="87"/>
    </location>
</feature>
<comment type="caution">
    <text evidence="4">The sequence shown here is derived from an EMBL/GenBank/DDBJ whole genome shotgun (WGS) entry which is preliminary data.</text>
</comment>
<evidence type="ECO:0000259" key="3">
    <source>
        <dbReference type="Pfam" id="PF12089"/>
    </source>
</evidence>
<accession>A0ABV1WE39</accession>
<dbReference type="InterPro" id="IPR013096">
    <property type="entry name" value="Cupin_2"/>
</dbReference>
<keyword evidence="1" id="KW-0472">Membrane</keyword>
<dbReference type="EMBL" id="JBEPCU010001040">
    <property type="protein sequence ID" value="MER6982451.1"/>
    <property type="molecule type" value="Genomic_DNA"/>
</dbReference>
<gene>
    <name evidence="4" type="ORF">ABT317_37150</name>
</gene>
<keyword evidence="5" id="KW-1185">Reference proteome</keyword>
<dbReference type="SUPFAM" id="SSF51182">
    <property type="entry name" value="RmlC-like cupins"/>
    <property type="match status" value="1"/>
</dbReference>
<reference evidence="4 5" key="1">
    <citation type="submission" date="2024-06" db="EMBL/GenBank/DDBJ databases">
        <title>The Natural Products Discovery Center: Release of the First 8490 Sequenced Strains for Exploring Actinobacteria Biosynthetic Diversity.</title>
        <authorList>
            <person name="Kalkreuter E."/>
            <person name="Kautsar S.A."/>
            <person name="Yang D."/>
            <person name="Bader C.D."/>
            <person name="Teijaro C.N."/>
            <person name="Fluegel L."/>
            <person name="Davis C.M."/>
            <person name="Simpson J.R."/>
            <person name="Lauterbach L."/>
            <person name="Steele A.D."/>
            <person name="Gui C."/>
            <person name="Meng S."/>
            <person name="Li G."/>
            <person name="Viehrig K."/>
            <person name="Ye F."/>
            <person name="Su P."/>
            <person name="Kiefer A.F."/>
            <person name="Nichols A."/>
            <person name="Cepeda A.J."/>
            <person name="Yan W."/>
            <person name="Fan B."/>
            <person name="Jiang Y."/>
            <person name="Adhikari A."/>
            <person name="Zheng C.-J."/>
            <person name="Schuster L."/>
            <person name="Cowan T.M."/>
            <person name="Smanski M.J."/>
            <person name="Chevrette M.G."/>
            <person name="De Carvalho L.P.S."/>
            <person name="Shen B."/>
        </authorList>
    </citation>
    <scope>NUCLEOTIDE SEQUENCE [LARGE SCALE GENOMIC DNA]</scope>
    <source>
        <strain evidence="4 5">NPDC000634</strain>
    </source>
</reference>
<dbReference type="CDD" id="cd02209">
    <property type="entry name" value="cupin_XRE_C"/>
    <property type="match status" value="1"/>
</dbReference>
<name>A0ABV1WE39_9ACTN</name>
<dbReference type="InterPro" id="IPR014710">
    <property type="entry name" value="RmlC-like_jellyroll"/>
</dbReference>